<organism evidence="2 3">
    <name type="scientific">Aquiluna borgnonia</name>
    <dbReference type="NCBI Taxonomy" id="2499157"/>
    <lineage>
        <taxon>Bacteria</taxon>
        <taxon>Bacillati</taxon>
        <taxon>Actinomycetota</taxon>
        <taxon>Actinomycetes</taxon>
        <taxon>Micrococcales</taxon>
        <taxon>Microbacteriaceae</taxon>
        <taxon>Luna cluster</taxon>
        <taxon>Luna-1 subcluster</taxon>
        <taxon>Aquiluna</taxon>
    </lineage>
</organism>
<protein>
    <submittedName>
        <fullName evidence="2">Uncharacterized protein</fullName>
    </submittedName>
</protein>
<dbReference type="RefSeq" id="WP_173493790.1">
    <property type="nucleotide sequence ID" value="NZ_CP054056.1"/>
</dbReference>
<dbReference type="EMBL" id="CP054056">
    <property type="protein sequence ID" value="QKJ25493.1"/>
    <property type="molecule type" value="Genomic_DNA"/>
</dbReference>
<proteinExistence type="predicted"/>
<reference evidence="2 3" key="1">
    <citation type="submission" date="2020-05" db="EMBL/GenBank/DDBJ databases">
        <title>Aquirufa sp. strain 15G-AUS-rot a new Aquirufa species.</title>
        <authorList>
            <person name="Pitt A."/>
            <person name="Hahn M.W."/>
        </authorList>
    </citation>
    <scope>NUCLEOTIDE SEQUENCE [LARGE SCALE GENOMIC DNA]</scope>
    <source>
        <strain evidence="2 3">15G-AUS-rot</strain>
    </source>
</reference>
<dbReference type="KEGG" id="aqg:HRU87_04775"/>
<dbReference type="AlphaFoldDB" id="A0A7D4TRQ9"/>
<evidence type="ECO:0000313" key="2">
    <source>
        <dbReference type="EMBL" id="QKJ25493.1"/>
    </source>
</evidence>
<feature type="transmembrane region" description="Helical" evidence="1">
    <location>
        <begin position="43"/>
        <end position="64"/>
    </location>
</feature>
<evidence type="ECO:0000256" key="1">
    <source>
        <dbReference type="SAM" id="Phobius"/>
    </source>
</evidence>
<keyword evidence="3" id="KW-1185">Reference proteome</keyword>
<dbReference type="Proteomes" id="UP000501003">
    <property type="component" value="Chromosome"/>
</dbReference>
<accession>A0A7D4TRQ9</accession>
<gene>
    <name evidence="2" type="ORF">HRU87_04775</name>
</gene>
<keyword evidence="1" id="KW-0472">Membrane</keyword>
<name>A0A7D4TRQ9_9MICO</name>
<evidence type="ECO:0000313" key="3">
    <source>
        <dbReference type="Proteomes" id="UP000501003"/>
    </source>
</evidence>
<keyword evidence="1" id="KW-0812">Transmembrane</keyword>
<keyword evidence="1" id="KW-1133">Transmembrane helix</keyword>
<sequence>MDKEQELRHRIANADPAQEVALPENLFDQARSRKPQRQPNPRSLQIGIGGMALASLALVSALTIPQLLKPAPLFTLAAGGSSINAAAETAQMAADAKATMYWPGYIEYQHTADGLSDQGGKGKIYQAQLVGAPTQILEKLMAYFGVSGEIKRDEWATDLYPSYSVQSKTGTVETYLSIYWSGTGNWNYSQYDSSLWACSATESSDSENQTEVCESPKPTPELIPTKEEMESQARAIFEGLGVTTAGLTFKSFRDDWGGSVYADMSHEGMTLPVALSVGWDSRGEISFVSGASFEMVERGEFNTVSPLEAMNRIKAGSWYGSPPSSYYENQSVGIARDSAIATEDIATEAVEAVDSIAVDEPAPDTPVEPQIVQLVVNRSEAAMLGVWDSVGGFWLVPGYVLFNDQGWFDSIIALEEGVIELPKYEEVMPLIEPAPLTKED</sequence>